<dbReference type="AlphaFoldDB" id="A0A1A0MA06"/>
<evidence type="ECO:0000313" key="4">
    <source>
        <dbReference type="EMBL" id="OBA82230.1"/>
    </source>
</evidence>
<evidence type="ECO:0000256" key="3">
    <source>
        <dbReference type="SAM" id="SignalP"/>
    </source>
</evidence>
<feature type="compositionally biased region" description="Low complexity" evidence="1">
    <location>
        <begin position="96"/>
        <end position="107"/>
    </location>
</feature>
<reference evidence="4 5" key="1">
    <citation type="submission" date="2016-06" db="EMBL/GenBank/DDBJ databases">
        <authorList>
            <person name="Kjaerup R.B."/>
            <person name="Dalgaard T.S."/>
            <person name="Juul-Madsen H.R."/>
        </authorList>
    </citation>
    <scope>NUCLEOTIDE SEQUENCE [LARGE SCALE GENOMIC DNA]</scope>
    <source>
        <strain evidence="4 5">1199456.5</strain>
    </source>
</reference>
<protein>
    <recommendedName>
        <fullName evidence="6">Peptidase</fullName>
    </recommendedName>
</protein>
<proteinExistence type="predicted"/>
<name>A0A1A0MA06_MYCMU</name>
<feature type="compositionally biased region" description="Low complexity" evidence="1">
    <location>
        <begin position="116"/>
        <end position="126"/>
    </location>
</feature>
<keyword evidence="2" id="KW-0472">Membrane</keyword>
<accession>A0A1A0MA06</accession>
<evidence type="ECO:0000313" key="5">
    <source>
        <dbReference type="Proteomes" id="UP000093962"/>
    </source>
</evidence>
<comment type="caution">
    <text evidence="4">The sequence shown here is derived from an EMBL/GenBank/DDBJ whole genome shotgun (WGS) entry which is preliminary data.</text>
</comment>
<keyword evidence="3" id="KW-0732">Signal</keyword>
<dbReference type="EMBL" id="LZSF01000226">
    <property type="protein sequence ID" value="OBA82230.1"/>
    <property type="molecule type" value="Genomic_DNA"/>
</dbReference>
<keyword evidence="2" id="KW-0812">Transmembrane</keyword>
<feature type="compositionally biased region" description="Polar residues" evidence="1">
    <location>
        <begin position="209"/>
        <end position="219"/>
    </location>
</feature>
<evidence type="ECO:0000256" key="2">
    <source>
        <dbReference type="SAM" id="Phobius"/>
    </source>
</evidence>
<feature type="compositionally biased region" description="Low complexity" evidence="1">
    <location>
        <begin position="269"/>
        <end position="297"/>
    </location>
</feature>
<feature type="chain" id="PRO_5008294911" description="Peptidase" evidence="3">
    <location>
        <begin position="30"/>
        <end position="609"/>
    </location>
</feature>
<feature type="transmembrane region" description="Helical" evidence="2">
    <location>
        <begin position="580"/>
        <end position="601"/>
    </location>
</feature>
<keyword evidence="2" id="KW-1133">Transmembrane helix</keyword>
<feature type="region of interest" description="Disordered" evidence="1">
    <location>
        <begin position="26"/>
        <end position="300"/>
    </location>
</feature>
<sequence length="609" mass="64368">MQQARRQSRLVGAVAAGVVTTLTALTVGAAPVSAKPSGDSDSSSTTTLVPKPPRPDSSSAQDGSGSSGGYGQDGGGQRGRKQREQPVEAEAPSRPAPADVPAVQAKPPADPPAAPVTPVAPVIAAPETKVPDNKVPDNKVPESKAPEKTSQAPVTTTPPVETPVVAAPPARTEAPAPTTKVTKAQEAPADPTTPARPSTAVAEPDKSAPSATSVTQGPTTALAERPAPADAVDPDKSTAPTDRTVAEGKPVAGLEGQFGERVEAGPGRAEASASASATVTAGSSKSASPSTSRAARPIELLKPETVTAPAEDIATAKAAAAVDVKLPEPAPVHDVADLAKVVNVANFQFDTRADWDRRDNRPDWDRHDNRPMGRDWDNRVRQWRPDWVQYDDYYRPVLFNPYRDPVRVVYVYRNAPRIVYIPPLQRIVMEVADLAAYSFTAVVVNAVNTAVNVAVGSFFGGGYYPGVGVPLPPPPPPVLSYANVPVQVRYSDAVYQPFRVQRIVDAGDDAQYGERRVLLDGVTPAWGQWTQSPSGERQFEVHRTQQFPGLDEPREAPLPGDYNLQLVNDQKGLENPNKGLIIAAVTCGLLSLGAVGLSVYIGRRRREVV</sequence>
<feature type="signal peptide" evidence="3">
    <location>
        <begin position="1"/>
        <end position="29"/>
    </location>
</feature>
<feature type="compositionally biased region" description="Gly residues" evidence="1">
    <location>
        <begin position="65"/>
        <end position="77"/>
    </location>
</feature>
<feature type="compositionally biased region" description="Low complexity" evidence="1">
    <location>
        <begin position="152"/>
        <end position="179"/>
    </location>
</feature>
<feature type="compositionally biased region" description="Low complexity" evidence="1">
    <location>
        <begin position="37"/>
        <end position="47"/>
    </location>
</feature>
<gene>
    <name evidence="4" type="ORF">A5642_27820</name>
</gene>
<evidence type="ECO:0000256" key="1">
    <source>
        <dbReference type="SAM" id="MobiDB-lite"/>
    </source>
</evidence>
<dbReference type="Proteomes" id="UP000093962">
    <property type="component" value="Unassembled WGS sequence"/>
</dbReference>
<evidence type="ECO:0008006" key="6">
    <source>
        <dbReference type="Google" id="ProtNLM"/>
    </source>
</evidence>
<organism evidence="4 5">
    <name type="scientific">Mycolicibacterium mucogenicum</name>
    <name type="common">Mycobacterium mucogenicum</name>
    <dbReference type="NCBI Taxonomy" id="56689"/>
    <lineage>
        <taxon>Bacteria</taxon>
        <taxon>Bacillati</taxon>
        <taxon>Actinomycetota</taxon>
        <taxon>Actinomycetes</taxon>
        <taxon>Mycobacteriales</taxon>
        <taxon>Mycobacteriaceae</taxon>
        <taxon>Mycolicibacterium</taxon>
    </lineage>
</organism>
<feature type="compositionally biased region" description="Basic and acidic residues" evidence="1">
    <location>
        <begin position="129"/>
        <end position="147"/>
    </location>
</feature>